<dbReference type="InterPro" id="IPR052052">
    <property type="entry name" value="Polysaccharide_Lyase_9"/>
</dbReference>
<evidence type="ECO:0000256" key="3">
    <source>
        <dbReference type="ARBA" id="ARBA00022729"/>
    </source>
</evidence>
<protein>
    <recommendedName>
        <fullName evidence="4">Carbohydrate-binding module family 96 domain-containing protein</fullName>
    </recommendedName>
</protein>
<evidence type="ECO:0000256" key="1">
    <source>
        <dbReference type="ARBA" id="ARBA00004613"/>
    </source>
</evidence>
<dbReference type="InterPro" id="IPR012334">
    <property type="entry name" value="Pectin_lyas_fold"/>
</dbReference>
<dbReference type="PANTHER" id="PTHR40088">
    <property type="entry name" value="PECTATE LYASE (EUROFUNG)"/>
    <property type="match status" value="1"/>
</dbReference>
<feature type="domain" description="Carbohydrate-binding module family 96" evidence="4">
    <location>
        <begin position="817"/>
        <end position="960"/>
    </location>
</feature>
<organism evidence="5 6">
    <name type="scientific">Pontiella desulfatans</name>
    <dbReference type="NCBI Taxonomy" id="2750659"/>
    <lineage>
        <taxon>Bacteria</taxon>
        <taxon>Pseudomonadati</taxon>
        <taxon>Kiritimatiellota</taxon>
        <taxon>Kiritimatiellia</taxon>
        <taxon>Kiritimatiellales</taxon>
        <taxon>Pontiellaceae</taxon>
        <taxon>Pontiella</taxon>
    </lineage>
</organism>
<dbReference type="Gene3D" id="2.160.20.10">
    <property type="entry name" value="Single-stranded right-handed beta-helix, Pectin lyase-like"/>
    <property type="match status" value="2"/>
</dbReference>
<reference evidence="5 6" key="1">
    <citation type="submission" date="2019-04" db="EMBL/GenBank/DDBJ databases">
        <authorList>
            <person name="Van Vliet M D."/>
        </authorList>
    </citation>
    <scope>NUCLEOTIDE SEQUENCE [LARGE SCALE GENOMIC DNA]</scope>
    <source>
        <strain evidence="5 6">F1</strain>
    </source>
</reference>
<evidence type="ECO:0000313" key="6">
    <source>
        <dbReference type="Proteomes" id="UP000366872"/>
    </source>
</evidence>
<keyword evidence="2" id="KW-0964">Secreted</keyword>
<dbReference type="EMBL" id="CAAHFG010000003">
    <property type="protein sequence ID" value="VGO16262.1"/>
    <property type="molecule type" value="Genomic_DNA"/>
</dbReference>
<gene>
    <name evidence="5" type="ORF">PDESU_04853</name>
</gene>
<dbReference type="InterPro" id="IPR011050">
    <property type="entry name" value="Pectin_lyase_fold/virulence"/>
</dbReference>
<dbReference type="Proteomes" id="UP000366872">
    <property type="component" value="Unassembled WGS sequence"/>
</dbReference>
<keyword evidence="6" id="KW-1185">Reference proteome</keyword>
<proteinExistence type="predicted"/>
<evidence type="ECO:0000313" key="5">
    <source>
        <dbReference type="EMBL" id="VGO16262.1"/>
    </source>
</evidence>
<dbReference type="Pfam" id="PF24517">
    <property type="entry name" value="CBM96"/>
    <property type="match status" value="1"/>
</dbReference>
<name>A0A6C2U829_PONDE</name>
<dbReference type="GO" id="GO:0005576">
    <property type="term" value="C:extracellular region"/>
    <property type="evidence" value="ECO:0007669"/>
    <property type="project" value="UniProtKB-SubCell"/>
</dbReference>
<keyword evidence="3" id="KW-0732">Signal</keyword>
<evidence type="ECO:0000256" key="2">
    <source>
        <dbReference type="ARBA" id="ARBA00022525"/>
    </source>
</evidence>
<accession>A0A6C2U829</accession>
<dbReference type="GO" id="GO:0016837">
    <property type="term" value="F:carbon-oxygen lyase activity, acting on polysaccharides"/>
    <property type="evidence" value="ECO:0007669"/>
    <property type="project" value="TreeGrafter"/>
</dbReference>
<dbReference type="InterPro" id="IPR055372">
    <property type="entry name" value="CBM96"/>
</dbReference>
<dbReference type="SUPFAM" id="SSF51126">
    <property type="entry name" value="Pectin lyase-like"/>
    <property type="match status" value="1"/>
</dbReference>
<comment type="subcellular location">
    <subcellularLocation>
        <location evidence="1">Secreted</location>
    </subcellularLocation>
</comment>
<evidence type="ECO:0000259" key="4">
    <source>
        <dbReference type="Pfam" id="PF24517"/>
    </source>
</evidence>
<dbReference type="AlphaFoldDB" id="A0A6C2U829"/>
<dbReference type="PANTHER" id="PTHR40088:SF2">
    <property type="entry name" value="SECRETED SUGAR HYDROLASE"/>
    <property type="match status" value="1"/>
</dbReference>
<sequence length="1086" mass="118420">MLCTLSAFSTDYYVSTNGVDVWPGGDFSAPFASIQYAADRMVPGDSCYIRTGRYHEEITVSNTDQLTFSAYSNETVVLDGSMVISNGWTLHSGNIYKTTLNEDVWQLFADGEMLIPARWPNADPNIDLWEQWESDHWAEGRSERNFSPDNPPWDVNGTVYDHPHNGIDLAASGLDISNAIAVLNLGSFRTWTRVVDAHVPGSNMFTHAPVSASGYKDKEHYYFVEGKLELLDAENEWFYDTVTSNLYAWVPGGVTPASLEIRGKHTTYCFSASNCDDLMLSGIDFFAGTFHLDNCLRARVENCELLYPSCTKRMLRNIGAPETTHLDGDDSIVFNCTFAYSDGHGIYVNGDDNTVENCYFHHIDYSVSELPSVMAALYMNGNRNSFRKNTLHSFGASVGYLQDKAATTEYNNFYNGGYKQHDGAMVQVMVANQLNANIGWNWVHDWSRLGIRFDGGGGQGGLIHHSVGWGPNMNSTVYIGNHENNEVYNNSGIYSKSRNEIVVEHGGDPYSHNTNSITRNNIAPRMGGSNSGINDVPGTFDHNWNSQATGADIRTQLRDPDNLDFRPLPGADIVDAGTNVPGVTDGYMGSAPDIGAYEYGDSNYWIAGHQAEQASIPIPPNGTADAKGSASLMWHPALGTLSNHVYLGTSSNAVLNATHVSPEYRGNTVNNIYDPLGLYAQTYYWRIDCVTVTGTVKGAVWSFAASDVSATLPGIINAPAENITEDSAVIGGQITDGGTASQVWVHWWPEAGATNTVNMGVQDYAFDLPLNGLITNTQYYFQAQASNTYGTSWAPTIGSFLTGGAMPPSTKIAVAHLPVLEDSWVQEGNNEGVNHDGETILKVRGTTRFSYLKFDTGNLDGAQFDSARIFIRATQDIPDTSMHSVSNNSWTAPTLVGSNAPVRGAVFDSVTASAGDWVEFDSSSWITGKGVWSVALSTSASGALNWHAEESGNVPYLAVTYFSDTADLNTNTIPDWWETDYFGHIVDNTDADLDGVDNYGEYVGDTDPTDSNSVFSVSASVTNGADFRLSFGTSTNRNYAVKSSTNLISKVWNTETNLVPGPGVEVEVPLPAKKPEEFFRVEVSVP</sequence>